<keyword evidence="3" id="KW-1185">Reference proteome</keyword>
<comment type="caution">
    <text evidence="2">The sequence shown here is derived from an EMBL/GenBank/DDBJ whole genome shotgun (WGS) entry which is preliminary data.</text>
</comment>
<evidence type="ECO:0000313" key="2">
    <source>
        <dbReference type="EMBL" id="KWT78271.1"/>
    </source>
</evidence>
<evidence type="ECO:0000313" key="3">
    <source>
        <dbReference type="Proteomes" id="UP000060487"/>
    </source>
</evidence>
<gene>
    <name evidence="2" type="ORF">ASN18_2875</name>
</gene>
<accession>A0ABR5SBR6</accession>
<feature type="transmembrane region" description="Helical" evidence="1">
    <location>
        <begin position="6"/>
        <end position="22"/>
    </location>
</feature>
<evidence type="ECO:0000256" key="1">
    <source>
        <dbReference type="SAM" id="Phobius"/>
    </source>
</evidence>
<keyword evidence="1" id="KW-1133">Transmembrane helix</keyword>
<organism evidence="2 3">
    <name type="scientific">Candidatus Magnetominusculus xianensis</name>
    <dbReference type="NCBI Taxonomy" id="1748249"/>
    <lineage>
        <taxon>Bacteria</taxon>
        <taxon>Pseudomonadati</taxon>
        <taxon>Nitrospirota</taxon>
        <taxon>Nitrospiria</taxon>
        <taxon>Nitrospirales</taxon>
        <taxon>Nitrospiraceae</taxon>
        <taxon>Candidatus Magnetominusculus</taxon>
    </lineage>
</organism>
<dbReference type="RefSeq" id="WP_085053495.1">
    <property type="nucleotide sequence ID" value="NZ_LNQR01000117.1"/>
</dbReference>
<sequence>MGYVIAGIVGGLVVVFFIKMVPNRGFIKTLIKLFYSLKDALLSALGHSYEEFKDIAAESRAEYELEKIKEAQTRATQK</sequence>
<keyword evidence="1" id="KW-0472">Membrane</keyword>
<dbReference type="EMBL" id="LNQR01000117">
    <property type="protein sequence ID" value="KWT78271.1"/>
    <property type="molecule type" value="Genomic_DNA"/>
</dbReference>
<name>A0ABR5SBR6_9BACT</name>
<dbReference type="Proteomes" id="UP000060487">
    <property type="component" value="Unassembled WGS sequence"/>
</dbReference>
<protein>
    <submittedName>
        <fullName evidence="2">Uncharacterized protein</fullName>
    </submittedName>
</protein>
<proteinExistence type="predicted"/>
<keyword evidence="1" id="KW-0812">Transmembrane</keyword>
<reference evidence="2 3" key="1">
    <citation type="submission" date="2015-11" db="EMBL/GenBank/DDBJ databases">
        <authorList>
            <person name="Lin W."/>
        </authorList>
    </citation>
    <scope>NUCLEOTIDE SEQUENCE [LARGE SCALE GENOMIC DNA]</scope>
    <source>
        <strain evidence="2 3">HCH-1</strain>
    </source>
</reference>